<dbReference type="Proteomes" id="UP001426770">
    <property type="component" value="Unassembled WGS sequence"/>
</dbReference>
<evidence type="ECO:0000313" key="7">
    <source>
        <dbReference type="EMBL" id="GAA5518073.1"/>
    </source>
</evidence>
<feature type="domain" description="SLH" evidence="6">
    <location>
        <begin position="1119"/>
        <end position="1185"/>
    </location>
</feature>
<dbReference type="RefSeq" id="WP_286213959.1">
    <property type="nucleotide sequence ID" value="NZ_AP027736.1"/>
</dbReference>
<comment type="caution">
    <text evidence="7">The sequence shown here is derived from an EMBL/GenBank/DDBJ whole genome shotgun (WGS) entry which is preliminary data.</text>
</comment>
<evidence type="ECO:0000256" key="2">
    <source>
        <dbReference type="ARBA" id="ARBA00022729"/>
    </source>
</evidence>
<name>A0ABP9WFR6_9MICO</name>
<feature type="domain" description="SLH" evidence="6">
    <location>
        <begin position="1053"/>
        <end position="1117"/>
    </location>
</feature>
<dbReference type="Pfam" id="PF13385">
    <property type="entry name" value="Laminin_G_3"/>
    <property type="match status" value="1"/>
</dbReference>
<evidence type="ECO:0000256" key="5">
    <source>
        <dbReference type="SAM" id="SignalP"/>
    </source>
</evidence>
<dbReference type="InterPro" id="IPR001119">
    <property type="entry name" value="SLH_dom"/>
</dbReference>
<evidence type="ECO:0000256" key="4">
    <source>
        <dbReference type="ARBA" id="ARBA00023295"/>
    </source>
</evidence>
<dbReference type="PROSITE" id="PS51272">
    <property type="entry name" value="SLH"/>
    <property type="match status" value="2"/>
</dbReference>
<dbReference type="SUPFAM" id="SSF75005">
    <property type="entry name" value="Arabinanase/levansucrase/invertase"/>
    <property type="match status" value="2"/>
</dbReference>
<sequence>MHLSRPGLAAAALASLAASILVSAGPAAADVLEPHEADLLLHYDFSDSIADSLVSDVSGNGNDGTVLGTGAAVDTEAGVLTLPGGGSSSGAGHVRIPTGTFDGEDTLTISTWLRNRTGSGNYAAMFFGSSANPPAQYWLLNPRNPAGRFKTVVTNGSSPSSPWSTEYGISPTNSAFGVAGPVTPANEWSLYTTVITPTSITGYFNGEPVGTVATTRTVTDFGPNLVSYIGRSSYADPYYNGDVRDVRVYTAALSDEDVLASYYDGVDDPSVITAALEADADALGFDPLGITGDVTLPATGQSGSSIVWETSNPAVIGLDGVVNRPTDVNAAVTLTATLTLAGQELVRTFDVTVIADNPQAELDRIADGFDLGVSVLWDDITLATDVEGAAVTWESSAPVIVSAAGEVARAATDEDVVLTATFANDGLTAVRTYPVTVLAEVAGYLGTYIRTPQTNDDTASVHLALSEDGETFSALNDNKGVLFPSAADVNTDVNREITSPTAFHAPDGGYGLFVTIPGTTANDGYVFETDDLVTYANQRRVTFAPGTAGVTRVDVEYDNALLAYRLLYTAADVNYEVTTPDFVTFSEPVEVAQAPSFTAGSFPAGALATDAIGLSAEAYDTLATELRLERVHSTSVDAFAPVTVEAAGEVALPESATVRYSSGQSVEMGVEWDTSAIESGEPGTYTVDGIVQAPLSTTDLAPLAWKRADPDVTVGDDGMYYLTGSYPMFRASDPNGYDRVVLRRAATLEGLDAAEAEEVTIWHQADHPGFNTYVWAPELAKIGDDWYILFTTSRNSNVWDKQPALLKYVGGEFSGDGPLQPENWETVGYVQPAATDSTAFTGNFALDMTHFEHDGVDYMIWADKWALSTLRMASVDTDNPLQLTSDSIEITAPEYAWEIESESGTPVNEGAAVLKHGGKIFIAFSSSAVNTSYNISFLWADEDDDLLDPASWHKAQYPYLGTGDVEGMYGMGHNSFTVDEFGNPVLVYHARSYADTDVPSGTATDGGLFDPRRNAHAKLVHFTSTGMPILDMTATEELNPALAEVSIEVTIEEPAIEFIDVEGSEHAVAIGWLAAEGISTGWSTASGQEFRPLAQIKRDAMAAFLYRYAGSPEVTLPAESPFVDVTPTSTEFYEEIVWMFQEGISTGWETSEGREFRPLAPVKRDAMAAFLYRYAGEPAWTDPGESPFADVTASSTEFFTEITWLESTGITTGWSTPSGQEYRPLSYTKRDAMATFLYRFNQLD</sequence>
<dbReference type="SUPFAM" id="SSF49899">
    <property type="entry name" value="Concanavalin A-like lectins/glucanases"/>
    <property type="match status" value="1"/>
</dbReference>
<evidence type="ECO:0000256" key="1">
    <source>
        <dbReference type="ARBA" id="ARBA00009865"/>
    </source>
</evidence>
<dbReference type="Pfam" id="PF20578">
    <property type="entry name" value="aBig_2"/>
    <property type="match status" value="2"/>
</dbReference>
<dbReference type="InterPro" id="IPR006710">
    <property type="entry name" value="Glyco_hydro_43"/>
</dbReference>
<evidence type="ECO:0000313" key="8">
    <source>
        <dbReference type="Proteomes" id="UP001426770"/>
    </source>
</evidence>
<dbReference type="Pfam" id="PF07532">
    <property type="entry name" value="Big_4"/>
    <property type="match status" value="1"/>
</dbReference>
<dbReference type="InterPro" id="IPR023296">
    <property type="entry name" value="Glyco_hydro_beta-prop_sf"/>
</dbReference>
<dbReference type="InterPro" id="IPR046780">
    <property type="entry name" value="aBig_2"/>
</dbReference>
<proteinExistence type="inferred from homology"/>
<dbReference type="PANTHER" id="PTHR43817">
    <property type="entry name" value="GLYCOSYL HYDROLASE"/>
    <property type="match status" value="1"/>
</dbReference>
<evidence type="ECO:0000259" key="6">
    <source>
        <dbReference type="PROSITE" id="PS51272"/>
    </source>
</evidence>
<dbReference type="Gene3D" id="2.115.10.20">
    <property type="entry name" value="Glycosyl hydrolase domain, family 43"/>
    <property type="match status" value="1"/>
</dbReference>
<comment type="similarity">
    <text evidence="1">Belongs to the glycosyl hydrolase 43 family.</text>
</comment>
<accession>A0ABP9WFR6</accession>
<feature type="signal peptide" evidence="5">
    <location>
        <begin position="1"/>
        <end position="29"/>
    </location>
</feature>
<dbReference type="EMBL" id="BAABRR010000002">
    <property type="protein sequence ID" value="GAA5518073.1"/>
    <property type="molecule type" value="Genomic_DNA"/>
</dbReference>
<keyword evidence="3" id="KW-0378">Hydrolase</keyword>
<evidence type="ECO:0000256" key="3">
    <source>
        <dbReference type="ARBA" id="ARBA00022801"/>
    </source>
</evidence>
<organism evidence="7 8">
    <name type="scientific">Demequina sediminis</name>
    <dbReference type="NCBI Taxonomy" id="1930058"/>
    <lineage>
        <taxon>Bacteria</taxon>
        <taxon>Bacillati</taxon>
        <taxon>Actinomycetota</taxon>
        <taxon>Actinomycetes</taxon>
        <taxon>Micrococcales</taxon>
        <taxon>Demequinaceae</taxon>
        <taxon>Demequina</taxon>
    </lineage>
</organism>
<reference evidence="7 8" key="1">
    <citation type="submission" date="2024-02" db="EMBL/GenBank/DDBJ databases">
        <title>Lysinimicrobium sediminis NBRC 112286.</title>
        <authorList>
            <person name="Ichikawa N."/>
            <person name="Katano-Makiyama Y."/>
            <person name="Hidaka K."/>
        </authorList>
    </citation>
    <scope>NUCLEOTIDE SEQUENCE [LARGE SCALE GENOMIC DNA]</scope>
    <source>
        <strain evidence="7 8">NBRC 112286</strain>
    </source>
</reference>
<gene>
    <name evidence="7" type="ORF">Lsed01_00490</name>
</gene>
<dbReference type="Gene3D" id="2.60.120.200">
    <property type="match status" value="1"/>
</dbReference>
<dbReference type="PANTHER" id="PTHR43817:SF1">
    <property type="entry name" value="HYDROLASE, FAMILY 43, PUTATIVE (AFU_ORTHOLOGUE AFUA_3G01660)-RELATED"/>
    <property type="match status" value="1"/>
</dbReference>
<protein>
    <recommendedName>
        <fullName evidence="6">SLH domain-containing protein</fullName>
    </recommendedName>
</protein>
<keyword evidence="8" id="KW-1185">Reference proteome</keyword>
<feature type="chain" id="PRO_5046931216" description="SLH domain-containing protein" evidence="5">
    <location>
        <begin position="30"/>
        <end position="1244"/>
    </location>
</feature>
<dbReference type="Pfam" id="PF04616">
    <property type="entry name" value="Glyco_hydro_43"/>
    <property type="match status" value="1"/>
</dbReference>
<keyword evidence="4" id="KW-0326">Glycosidase</keyword>
<dbReference type="InterPro" id="IPR013320">
    <property type="entry name" value="ConA-like_dom_sf"/>
</dbReference>
<dbReference type="InterPro" id="IPR011081">
    <property type="entry name" value="Big_4"/>
</dbReference>
<keyword evidence="2 5" id="KW-0732">Signal</keyword>